<keyword evidence="9" id="KW-1185">Reference proteome</keyword>
<dbReference type="PANTHER" id="PTHR22781:SF12">
    <property type="entry name" value="AP-3 COMPLEX SUBUNIT DELTA-1"/>
    <property type="match status" value="1"/>
</dbReference>
<dbReference type="GO" id="GO:0010008">
    <property type="term" value="C:endosome membrane"/>
    <property type="evidence" value="ECO:0007669"/>
    <property type="project" value="TreeGrafter"/>
</dbReference>
<evidence type="ECO:0000256" key="5">
    <source>
        <dbReference type="ARBA" id="ARBA00022927"/>
    </source>
</evidence>
<dbReference type="GO" id="GO:0006623">
    <property type="term" value="P:protein targeting to vacuole"/>
    <property type="evidence" value="ECO:0007669"/>
    <property type="project" value="TreeGrafter"/>
</dbReference>
<dbReference type="GO" id="GO:0098943">
    <property type="term" value="P:neurotransmitter receptor transport, postsynaptic endosome to lysosome"/>
    <property type="evidence" value="ECO:0007669"/>
    <property type="project" value="TreeGrafter"/>
</dbReference>
<comment type="caution">
    <text evidence="8">The sequence shown here is derived from an EMBL/GenBank/DDBJ whole genome shotgun (WGS) entry which is preliminary data.</text>
</comment>
<dbReference type="Proteomes" id="UP000784294">
    <property type="component" value="Unassembled WGS sequence"/>
</dbReference>
<keyword evidence="6" id="KW-0472">Membrane</keyword>
<dbReference type="GO" id="GO:0006896">
    <property type="term" value="P:Golgi to vacuole transport"/>
    <property type="evidence" value="ECO:0007669"/>
    <property type="project" value="TreeGrafter"/>
</dbReference>
<keyword evidence="4" id="KW-0677">Repeat</keyword>
<evidence type="ECO:0000313" key="8">
    <source>
        <dbReference type="EMBL" id="VEL43437.1"/>
    </source>
</evidence>
<dbReference type="GO" id="GO:0048499">
    <property type="term" value="P:synaptic vesicle membrane organization"/>
    <property type="evidence" value="ECO:0007669"/>
    <property type="project" value="TreeGrafter"/>
</dbReference>
<dbReference type="GO" id="GO:0016182">
    <property type="term" value="P:synaptic vesicle budding from endosome"/>
    <property type="evidence" value="ECO:0007669"/>
    <property type="project" value="TreeGrafter"/>
</dbReference>
<sequence length="109" mass="12745">MSFTLFINSFMALSVVKETIERVLDKNLQDLVRGIRNNKDNESKYISDCVDEMKNELKQDSIYSKANAVNKLTYLQMLGFDMTWAAFHVIEVMSSPKFTYKVVDCYLYF</sequence>
<dbReference type="GO" id="GO:0043195">
    <property type="term" value="C:terminal bouton"/>
    <property type="evidence" value="ECO:0007669"/>
    <property type="project" value="TreeGrafter"/>
</dbReference>
<dbReference type="GO" id="GO:1904115">
    <property type="term" value="C:axon cytoplasm"/>
    <property type="evidence" value="ECO:0007669"/>
    <property type="project" value="GOC"/>
</dbReference>
<comment type="similarity">
    <text evidence="2">Belongs to the adaptor complexes large subunit family.</text>
</comment>
<proteinExistence type="inferred from homology"/>
<keyword evidence="3" id="KW-0813">Transport</keyword>
<gene>
    <name evidence="8" type="ORF">PXEA_LOCUS36877</name>
</gene>
<dbReference type="OrthoDB" id="6249636at2759"/>
<dbReference type="SUPFAM" id="SSF48371">
    <property type="entry name" value="ARM repeat"/>
    <property type="match status" value="1"/>
</dbReference>
<dbReference type="InterPro" id="IPR002553">
    <property type="entry name" value="Clathrin/coatomer_adapt-like_N"/>
</dbReference>
<dbReference type="Pfam" id="PF01602">
    <property type="entry name" value="Adaptin_N"/>
    <property type="match status" value="1"/>
</dbReference>
<accession>A0A448XRX3</accession>
<evidence type="ECO:0000259" key="7">
    <source>
        <dbReference type="Pfam" id="PF01602"/>
    </source>
</evidence>
<dbReference type="GO" id="GO:0098830">
    <property type="term" value="C:presynaptic endosome"/>
    <property type="evidence" value="ECO:0007669"/>
    <property type="project" value="TreeGrafter"/>
</dbReference>
<keyword evidence="5" id="KW-0653">Protein transport</keyword>
<evidence type="ECO:0000256" key="1">
    <source>
        <dbReference type="ARBA" id="ARBA00004308"/>
    </source>
</evidence>
<name>A0A448XRX3_9PLAT</name>
<dbReference type="PANTHER" id="PTHR22781">
    <property type="entry name" value="DELTA ADAPTIN-RELATED"/>
    <property type="match status" value="1"/>
</dbReference>
<comment type="subcellular location">
    <subcellularLocation>
        <location evidence="1">Endomembrane system</location>
    </subcellularLocation>
</comment>
<feature type="domain" description="Clathrin/coatomer adaptor adaptin-like N-terminal" evidence="7">
    <location>
        <begin position="42"/>
        <end position="108"/>
    </location>
</feature>
<dbReference type="GO" id="GO:0030123">
    <property type="term" value="C:AP-3 adaptor complex"/>
    <property type="evidence" value="ECO:0007669"/>
    <property type="project" value="InterPro"/>
</dbReference>
<evidence type="ECO:0000256" key="3">
    <source>
        <dbReference type="ARBA" id="ARBA00022448"/>
    </source>
</evidence>
<dbReference type="InterPro" id="IPR011989">
    <property type="entry name" value="ARM-like"/>
</dbReference>
<dbReference type="EMBL" id="CAAALY010281365">
    <property type="protein sequence ID" value="VEL43437.1"/>
    <property type="molecule type" value="Genomic_DNA"/>
</dbReference>
<dbReference type="GO" id="GO:0048490">
    <property type="term" value="P:anterograde synaptic vesicle transport"/>
    <property type="evidence" value="ECO:0007669"/>
    <property type="project" value="TreeGrafter"/>
</dbReference>
<dbReference type="InterPro" id="IPR016024">
    <property type="entry name" value="ARM-type_fold"/>
</dbReference>
<reference evidence="8" key="1">
    <citation type="submission" date="2018-11" db="EMBL/GenBank/DDBJ databases">
        <authorList>
            <consortium name="Pathogen Informatics"/>
        </authorList>
    </citation>
    <scope>NUCLEOTIDE SEQUENCE</scope>
</reference>
<dbReference type="AlphaFoldDB" id="A0A448XRX3"/>
<evidence type="ECO:0000256" key="6">
    <source>
        <dbReference type="ARBA" id="ARBA00023136"/>
    </source>
</evidence>
<organism evidence="8 9">
    <name type="scientific">Protopolystoma xenopodis</name>
    <dbReference type="NCBI Taxonomy" id="117903"/>
    <lineage>
        <taxon>Eukaryota</taxon>
        <taxon>Metazoa</taxon>
        <taxon>Spiralia</taxon>
        <taxon>Lophotrochozoa</taxon>
        <taxon>Platyhelminthes</taxon>
        <taxon>Monogenea</taxon>
        <taxon>Polyopisthocotylea</taxon>
        <taxon>Polystomatidea</taxon>
        <taxon>Polystomatidae</taxon>
        <taxon>Protopolystoma</taxon>
    </lineage>
</organism>
<evidence type="ECO:0000256" key="2">
    <source>
        <dbReference type="ARBA" id="ARBA00006613"/>
    </source>
</evidence>
<protein>
    <recommendedName>
        <fullName evidence="7">Clathrin/coatomer adaptor adaptin-like N-terminal domain-containing protein</fullName>
    </recommendedName>
</protein>
<evidence type="ECO:0000256" key="4">
    <source>
        <dbReference type="ARBA" id="ARBA00022737"/>
    </source>
</evidence>
<evidence type="ECO:0000313" key="9">
    <source>
        <dbReference type="Proteomes" id="UP000784294"/>
    </source>
</evidence>
<dbReference type="InterPro" id="IPR017105">
    <property type="entry name" value="AP3_complex_dsu"/>
</dbReference>
<dbReference type="Gene3D" id="1.25.10.10">
    <property type="entry name" value="Leucine-rich Repeat Variant"/>
    <property type="match status" value="1"/>
</dbReference>